<proteinExistence type="predicted"/>
<dbReference type="Proteomes" id="UP001151760">
    <property type="component" value="Unassembled WGS sequence"/>
</dbReference>
<reference evidence="2" key="2">
    <citation type="submission" date="2022-01" db="EMBL/GenBank/DDBJ databases">
        <authorList>
            <person name="Yamashiro T."/>
            <person name="Shiraishi A."/>
            <person name="Satake H."/>
            <person name="Nakayama K."/>
        </authorList>
    </citation>
    <scope>NUCLEOTIDE SEQUENCE</scope>
</reference>
<feature type="compositionally biased region" description="Basic and acidic residues" evidence="1">
    <location>
        <begin position="108"/>
        <end position="119"/>
    </location>
</feature>
<reference evidence="2" key="1">
    <citation type="journal article" date="2022" name="Int. J. Mol. Sci.">
        <title>Draft Genome of Tanacetum Coccineum: Genomic Comparison of Closely Related Tanacetum-Family Plants.</title>
        <authorList>
            <person name="Yamashiro T."/>
            <person name="Shiraishi A."/>
            <person name="Nakayama K."/>
            <person name="Satake H."/>
        </authorList>
    </citation>
    <scope>NUCLEOTIDE SEQUENCE</scope>
</reference>
<evidence type="ECO:0000256" key="1">
    <source>
        <dbReference type="SAM" id="MobiDB-lite"/>
    </source>
</evidence>
<keyword evidence="3" id="KW-1185">Reference proteome</keyword>
<feature type="region of interest" description="Disordered" evidence="1">
    <location>
        <begin position="90"/>
        <end position="119"/>
    </location>
</feature>
<comment type="caution">
    <text evidence="2">The sequence shown here is derived from an EMBL/GenBank/DDBJ whole genome shotgun (WGS) entry which is preliminary data.</text>
</comment>
<gene>
    <name evidence="2" type="ORF">Tco_0678663</name>
</gene>
<accession>A0ABQ4XFP3</accession>
<evidence type="ECO:0000313" key="2">
    <source>
        <dbReference type="EMBL" id="GJS64099.1"/>
    </source>
</evidence>
<sequence length="119" mass="13063">MLMKNGTAQSGYFLIRGDPLYPPPHASDSETEIEFEEAEAEAEAEVEAEVAPIPPPVPANPEPEAVTVGTGRLTLLKRLFTDTQVWIRSSSSSTAVSHDLEDLTPSHIRSDLDELHRRV</sequence>
<dbReference type="EMBL" id="BQNB010009478">
    <property type="protein sequence ID" value="GJS64099.1"/>
    <property type="molecule type" value="Genomic_DNA"/>
</dbReference>
<organism evidence="2 3">
    <name type="scientific">Tanacetum coccineum</name>
    <dbReference type="NCBI Taxonomy" id="301880"/>
    <lineage>
        <taxon>Eukaryota</taxon>
        <taxon>Viridiplantae</taxon>
        <taxon>Streptophyta</taxon>
        <taxon>Embryophyta</taxon>
        <taxon>Tracheophyta</taxon>
        <taxon>Spermatophyta</taxon>
        <taxon>Magnoliopsida</taxon>
        <taxon>eudicotyledons</taxon>
        <taxon>Gunneridae</taxon>
        <taxon>Pentapetalae</taxon>
        <taxon>asterids</taxon>
        <taxon>campanulids</taxon>
        <taxon>Asterales</taxon>
        <taxon>Asteraceae</taxon>
        <taxon>Asteroideae</taxon>
        <taxon>Anthemideae</taxon>
        <taxon>Anthemidinae</taxon>
        <taxon>Tanacetum</taxon>
    </lineage>
</organism>
<evidence type="ECO:0000313" key="3">
    <source>
        <dbReference type="Proteomes" id="UP001151760"/>
    </source>
</evidence>
<protein>
    <submittedName>
        <fullName evidence="2">Uncharacterized protein</fullName>
    </submittedName>
</protein>
<name>A0ABQ4XFP3_9ASTR</name>